<dbReference type="OrthoDB" id="3043882at2759"/>
<sequence>MTSPSPYNWPMLWHTPRTFPWKSFPWRSLEQSAGQPSDTVTESLWPDRRLAKADSSKLEDSLKGIVLLMRRINPALDGTPAKIPFAAILSIADVFEAMEKLSESEMEIYSRLADRLEIFRRALVKSEENTESQARLVDFIEFLDTIGMELEKVRGTKTWRKVCQTPEIQAVIQELDRKLFVKLRSIPA</sequence>
<organism evidence="1 2">
    <name type="scientific">Pterulicium gracile</name>
    <dbReference type="NCBI Taxonomy" id="1884261"/>
    <lineage>
        <taxon>Eukaryota</taxon>
        <taxon>Fungi</taxon>
        <taxon>Dikarya</taxon>
        <taxon>Basidiomycota</taxon>
        <taxon>Agaricomycotina</taxon>
        <taxon>Agaricomycetes</taxon>
        <taxon>Agaricomycetidae</taxon>
        <taxon>Agaricales</taxon>
        <taxon>Pleurotineae</taxon>
        <taxon>Pterulaceae</taxon>
        <taxon>Pterulicium</taxon>
    </lineage>
</organism>
<dbReference type="Proteomes" id="UP000305067">
    <property type="component" value="Unassembled WGS sequence"/>
</dbReference>
<accession>A0A5C3R2G2</accession>
<proteinExistence type="predicted"/>
<keyword evidence="2" id="KW-1185">Reference proteome</keyword>
<name>A0A5C3R2G2_9AGAR</name>
<reference evidence="1 2" key="1">
    <citation type="journal article" date="2019" name="Nat. Ecol. Evol.">
        <title>Megaphylogeny resolves global patterns of mushroom evolution.</title>
        <authorList>
            <person name="Varga T."/>
            <person name="Krizsan K."/>
            <person name="Foldi C."/>
            <person name="Dima B."/>
            <person name="Sanchez-Garcia M."/>
            <person name="Sanchez-Ramirez S."/>
            <person name="Szollosi G.J."/>
            <person name="Szarkandi J.G."/>
            <person name="Papp V."/>
            <person name="Albert L."/>
            <person name="Andreopoulos W."/>
            <person name="Angelini C."/>
            <person name="Antonin V."/>
            <person name="Barry K.W."/>
            <person name="Bougher N.L."/>
            <person name="Buchanan P."/>
            <person name="Buyck B."/>
            <person name="Bense V."/>
            <person name="Catcheside P."/>
            <person name="Chovatia M."/>
            <person name="Cooper J."/>
            <person name="Damon W."/>
            <person name="Desjardin D."/>
            <person name="Finy P."/>
            <person name="Geml J."/>
            <person name="Haridas S."/>
            <person name="Hughes K."/>
            <person name="Justo A."/>
            <person name="Karasinski D."/>
            <person name="Kautmanova I."/>
            <person name="Kiss B."/>
            <person name="Kocsube S."/>
            <person name="Kotiranta H."/>
            <person name="LaButti K.M."/>
            <person name="Lechner B.E."/>
            <person name="Liimatainen K."/>
            <person name="Lipzen A."/>
            <person name="Lukacs Z."/>
            <person name="Mihaltcheva S."/>
            <person name="Morgado L.N."/>
            <person name="Niskanen T."/>
            <person name="Noordeloos M.E."/>
            <person name="Ohm R.A."/>
            <person name="Ortiz-Santana B."/>
            <person name="Ovrebo C."/>
            <person name="Racz N."/>
            <person name="Riley R."/>
            <person name="Savchenko A."/>
            <person name="Shiryaev A."/>
            <person name="Soop K."/>
            <person name="Spirin V."/>
            <person name="Szebenyi C."/>
            <person name="Tomsovsky M."/>
            <person name="Tulloss R.E."/>
            <person name="Uehling J."/>
            <person name="Grigoriev I.V."/>
            <person name="Vagvolgyi C."/>
            <person name="Papp T."/>
            <person name="Martin F.M."/>
            <person name="Miettinen O."/>
            <person name="Hibbett D.S."/>
            <person name="Nagy L.G."/>
        </authorList>
    </citation>
    <scope>NUCLEOTIDE SEQUENCE [LARGE SCALE GENOMIC DNA]</scope>
    <source>
        <strain evidence="1 2">CBS 309.79</strain>
    </source>
</reference>
<evidence type="ECO:0000313" key="1">
    <source>
        <dbReference type="EMBL" id="TFL06839.1"/>
    </source>
</evidence>
<dbReference type="AlphaFoldDB" id="A0A5C3R2G2"/>
<dbReference type="EMBL" id="ML178814">
    <property type="protein sequence ID" value="TFL06839.1"/>
    <property type="molecule type" value="Genomic_DNA"/>
</dbReference>
<evidence type="ECO:0000313" key="2">
    <source>
        <dbReference type="Proteomes" id="UP000305067"/>
    </source>
</evidence>
<protein>
    <submittedName>
        <fullName evidence="1">Uncharacterized protein</fullName>
    </submittedName>
</protein>
<gene>
    <name evidence="1" type="ORF">BDV98DRAFT_209</name>
</gene>